<gene>
    <name evidence="2" type="ORF">CC78DRAFT_99356</name>
</gene>
<feature type="region of interest" description="Disordered" evidence="1">
    <location>
        <begin position="371"/>
        <end position="397"/>
    </location>
</feature>
<feature type="region of interest" description="Disordered" evidence="1">
    <location>
        <begin position="564"/>
        <end position="584"/>
    </location>
</feature>
<proteinExistence type="predicted"/>
<comment type="caution">
    <text evidence="2">The sequence shown here is derived from an EMBL/GenBank/DDBJ whole genome shotgun (WGS) entry which is preliminary data.</text>
</comment>
<dbReference type="EMBL" id="ML986743">
    <property type="protein sequence ID" value="KAF2258672.1"/>
    <property type="molecule type" value="Genomic_DNA"/>
</dbReference>
<feature type="region of interest" description="Disordered" evidence="1">
    <location>
        <begin position="136"/>
        <end position="155"/>
    </location>
</feature>
<organism evidence="2 3">
    <name type="scientific">Lojkania enalia</name>
    <dbReference type="NCBI Taxonomy" id="147567"/>
    <lineage>
        <taxon>Eukaryota</taxon>
        <taxon>Fungi</taxon>
        <taxon>Dikarya</taxon>
        <taxon>Ascomycota</taxon>
        <taxon>Pezizomycotina</taxon>
        <taxon>Dothideomycetes</taxon>
        <taxon>Pleosporomycetidae</taxon>
        <taxon>Pleosporales</taxon>
        <taxon>Pleosporales incertae sedis</taxon>
        <taxon>Lojkania</taxon>
    </lineage>
</organism>
<feature type="compositionally biased region" description="Low complexity" evidence="1">
    <location>
        <begin position="565"/>
        <end position="576"/>
    </location>
</feature>
<feature type="region of interest" description="Disordered" evidence="1">
    <location>
        <begin position="518"/>
        <end position="551"/>
    </location>
</feature>
<evidence type="ECO:0000313" key="3">
    <source>
        <dbReference type="Proteomes" id="UP000800093"/>
    </source>
</evidence>
<name>A0A9P4MXX3_9PLEO</name>
<keyword evidence="3" id="KW-1185">Reference proteome</keyword>
<dbReference type="Proteomes" id="UP000800093">
    <property type="component" value="Unassembled WGS sequence"/>
</dbReference>
<feature type="compositionally biased region" description="Basic residues" evidence="1">
    <location>
        <begin position="542"/>
        <end position="551"/>
    </location>
</feature>
<protein>
    <submittedName>
        <fullName evidence="2">Uncharacterized protein</fullName>
    </submittedName>
</protein>
<feature type="region of interest" description="Disordered" evidence="1">
    <location>
        <begin position="292"/>
        <end position="317"/>
    </location>
</feature>
<accession>A0A9P4MXX3</accession>
<dbReference type="AlphaFoldDB" id="A0A9P4MXX3"/>
<feature type="compositionally biased region" description="Polar residues" evidence="1">
    <location>
        <begin position="136"/>
        <end position="150"/>
    </location>
</feature>
<reference evidence="3" key="1">
    <citation type="journal article" date="2020" name="Stud. Mycol.">
        <title>101 Dothideomycetes genomes: A test case for predicting lifestyles and emergence of pathogens.</title>
        <authorList>
            <person name="Haridas S."/>
            <person name="Albert R."/>
            <person name="Binder M."/>
            <person name="Bloem J."/>
            <person name="LaButti K."/>
            <person name="Salamov A."/>
            <person name="Andreopoulos B."/>
            <person name="Baker S."/>
            <person name="Barry K."/>
            <person name="Bills G."/>
            <person name="Bluhm B."/>
            <person name="Cannon C."/>
            <person name="Castanera R."/>
            <person name="Culley D."/>
            <person name="Daum C."/>
            <person name="Ezra D."/>
            <person name="Gonzalez J."/>
            <person name="Henrissat B."/>
            <person name="Kuo A."/>
            <person name="Liang C."/>
            <person name="Lipzen A."/>
            <person name="Lutzoni F."/>
            <person name="Magnuson J."/>
            <person name="Mondo S."/>
            <person name="Nolan M."/>
            <person name="Ohm R."/>
            <person name="Pangilinan J."/>
            <person name="Park H.-J."/>
            <person name="Ramirez L."/>
            <person name="Alfaro M."/>
            <person name="Sun H."/>
            <person name="Tritt A."/>
            <person name="Yoshinaga Y."/>
            <person name="Zwiers L.-H."/>
            <person name="Turgeon B."/>
            <person name="Goodwin S."/>
            <person name="Spatafora J."/>
            <person name="Crous P."/>
            <person name="Grigoriev I."/>
        </authorList>
    </citation>
    <scope>NUCLEOTIDE SEQUENCE [LARGE SCALE GENOMIC DNA]</scope>
    <source>
        <strain evidence="3">CBS 304.66</strain>
    </source>
</reference>
<sequence>MANALSFPQLSLDLPSSRMSVDFSKFASGFSITPESSSSFHVTQLSTFSPSRITSKSRADHSLPHLETSESREPHNKTLSRQGSSRRLWRRSNPGSIQKSANSAHSLSRAASSASTASKSSIFALPTFSYTQSASTRTSFTSSNPDNHTLGTVPEETSDLSSLPLLLLEHILAYALSLPMTVSVGPQDSDSRHLQYRYHRAGLDFVDIRQILRHPLFLVSQHIRNAALEVLYTRAEFVLDLHCIYHTRVSSTVSANIKKHQKLWINDTPKMVKDALQNLSKLHIRLPVPSTEAGVRRGRDEDNWMDGSDGKGGGGWRIKSMKREKEDALEIQRCLDAIMKMVMEVRRKESESEHQSLTRRLSSLSSIRRARSIRSMQSERSKNTRSVPLHSDESGNNQQRTLKRLDIVLVKRSPSALILQESLDLVRSLRAIPVTGFTRYHLELNDQRVPWATKYRKRWQGMEPDGSRLLEDLSRLAIAERAIEPIQTPTAFKFVNVDRKGQLRLRDSAFPKTPIVFEPPQSSKDTLPPLPSDVSSFIRRNSAPRHKKARKRVDSFALIMEKGMSEIGSSGTETSGRSAPPTIEELKKIAEDIRAGRY</sequence>
<dbReference type="OrthoDB" id="3694065at2759"/>
<evidence type="ECO:0000313" key="2">
    <source>
        <dbReference type="EMBL" id="KAF2258672.1"/>
    </source>
</evidence>
<feature type="compositionally biased region" description="Basic and acidic residues" evidence="1">
    <location>
        <begin position="57"/>
        <end position="76"/>
    </location>
</feature>
<feature type="region of interest" description="Disordered" evidence="1">
    <location>
        <begin position="51"/>
        <end position="104"/>
    </location>
</feature>
<evidence type="ECO:0000256" key="1">
    <source>
        <dbReference type="SAM" id="MobiDB-lite"/>
    </source>
</evidence>